<accession>A0AA86JHC4</accession>
<dbReference type="AlphaFoldDB" id="A0AA86JHC4"/>
<evidence type="ECO:0000313" key="1">
    <source>
        <dbReference type="EMBL" id="CAG9705896.1"/>
    </source>
</evidence>
<protein>
    <submittedName>
        <fullName evidence="1">Uncharacterized protein</fullName>
    </submittedName>
</protein>
<proteinExistence type="predicted"/>
<comment type="caution">
    <text evidence="1">The sequence shown here is derived from an EMBL/GenBank/DDBJ whole genome shotgun (WGS) entry which is preliminary data.</text>
</comment>
<gene>
    <name evidence="1" type="ORF">CNEO_42151</name>
</gene>
<dbReference type="EMBL" id="CAKJVE010000004">
    <property type="protein sequence ID" value="CAG9705896.1"/>
    <property type="molecule type" value="Genomic_DNA"/>
</dbReference>
<sequence>MFSVCNMNKLYKELGIRVVSLIGLVAFLIALILKLLGVV</sequence>
<name>A0AA86JHC4_9CLOT</name>
<organism evidence="1 2">
    <name type="scientific">Clostridium neonatale</name>
    <dbReference type="NCBI Taxonomy" id="137838"/>
    <lineage>
        <taxon>Bacteria</taxon>
        <taxon>Bacillati</taxon>
        <taxon>Bacillota</taxon>
        <taxon>Clostridia</taxon>
        <taxon>Eubacteriales</taxon>
        <taxon>Clostridiaceae</taxon>
        <taxon>Clostridium</taxon>
    </lineage>
</organism>
<reference evidence="1" key="1">
    <citation type="submission" date="2021-10" db="EMBL/GenBank/DDBJ databases">
        <authorList>
            <person name="Mesa V."/>
        </authorList>
    </citation>
    <scope>NUCLEOTIDE SEQUENCE</scope>
    <source>
        <strain evidence="1">CC3_PB</strain>
    </source>
</reference>
<dbReference type="Proteomes" id="UP000789738">
    <property type="component" value="Unassembled WGS sequence"/>
</dbReference>
<evidence type="ECO:0000313" key="2">
    <source>
        <dbReference type="Proteomes" id="UP000789738"/>
    </source>
</evidence>